<evidence type="ECO:0000259" key="2">
    <source>
        <dbReference type="Pfam" id="PF16220"/>
    </source>
</evidence>
<evidence type="ECO:0000259" key="1">
    <source>
        <dbReference type="Pfam" id="PF04773"/>
    </source>
</evidence>
<dbReference type="PANTHER" id="PTHR30273">
    <property type="entry name" value="PERIPLASMIC SIGNAL SENSOR AND SIGMA FACTOR ACTIVATOR FECR-RELATED"/>
    <property type="match status" value="1"/>
</dbReference>
<dbReference type="InterPro" id="IPR012373">
    <property type="entry name" value="Ferrdict_sens_TM"/>
</dbReference>
<dbReference type="PANTHER" id="PTHR30273:SF2">
    <property type="entry name" value="PROTEIN FECR"/>
    <property type="match status" value="1"/>
</dbReference>
<dbReference type="AlphaFoldDB" id="A0ABD5BNI0"/>
<dbReference type="EMBL" id="JAVIPQ010000241">
    <property type="protein sequence ID" value="MDQ9557065.1"/>
    <property type="molecule type" value="Genomic_DNA"/>
</dbReference>
<dbReference type="Proteomes" id="UP001234811">
    <property type="component" value="Unassembled WGS sequence"/>
</dbReference>
<dbReference type="InterPro" id="IPR006860">
    <property type="entry name" value="FecR"/>
</dbReference>
<dbReference type="Gene3D" id="2.60.120.1440">
    <property type="match status" value="1"/>
</dbReference>
<protein>
    <submittedName>
        <fullName evidence="3">FecR domain-containing protein</fullName>
    </submittedName>
</protein>
<sequence>MQIREKNEIEQRAIGWVILLASGRATVADGEAFRQWCAHNPGHVKAFVECRKHWQGLQRAASDRAPDEASARSPAKIIGPSSSARLSRRALLGGALAASIGWLAISPPLQLWPSLDAISADYRTGIGEQREVALNAHVKLQLNTQTAINLLRQQGVVTGMELRSGETEVLAQPGNGLPFVVLAGNGQIQAQEALFNVRYIDESTCVTCLAGEVTVEREGRQILLQRHQQLRYDDQIMLPVERVDTASVSAWRQRMLVFNNIPMSQVIEEINRYRTGKIVLLNARLGASLVQARLSVDRFNDFTSLIQRVYDAKVRYLPGGIVVIS</sequence>
<dbReference type="RefSeq" id="WP_047571637.1">
    <property type="nucleotide sequence ID" value="NZ_CBDHWN010000135.1"/>
</dbReference>
<evidence type="ECO:0000313" key="4">
    <source>
        <dbReference type="Proteomes" id="UP001234811"/>
    </source>
</evidence>
<comment type="caution">
    <text evidence="3">The sequence shown here is derived from an EMBL/GenBank/DDBJ whole genome shotgun (WGS) entry which is preliminary data.</text>
</comment>
<dbReference type="InterPro" id="IPR032623">
    <property type="entry name" value="FecR_N"/>
</dbReference>
<proteinExistence type="predicted"/>
<accession>A0ABD5BNI0</accession>
<name>A0ABD5BNI0_SERMA</name>
<dbReference type="Pfam" id="PF04773">
    <property type="entry name" value="FecR"/>
    <property type="match status" value="1"/>
</dbReference>
<feature type="domain" description="FecR protein" evidence="1">
    <location>
        <begin position="121"/>
        <end position="213"/>
    </location>
</feature>
<evidence type="ECO:0000313" key="3">
    <source>
        <dbReference type="EMBL" id="MDQ9557065.1"/>
    </source>
</evidence>
<gene>
    <name evidence="3" type="ORF">RF091_16285</name>
</gene>
<dbReference type="PIRSF" id="PIRSF018266">
    <property type="entry name" value="FecR"/>
    <property type="match status" value="1"/>
</dbReference>
<organism evidence="3 4">
    <name type="scientific">Serratia marcescens</name>
    <dbReference type="NCBI Taxonomy" id="615"/>
    <lineage>
        <taxon>Bacteria</taxon>
        <taxon>Pseudomonadati</taxon>
        <taxon>Pseudomonadota</taxon>
        <taxon>Gammaproteobacteria</taxon>
        <taxon>Enterobacterales</taxon>
        <taxon>Yersiniaceae</taxon>
        <taxon>Serratia</taxon>
    </lineage>
</organism>
<feature type="domain" description="FecR N-terminal" evidence="2">
    <location>
        <begin position="11"/>
        <end position="49"/>
    </location>
</feature>
<dbReference type="Pfam" id="PF16220">
    <property type="entry name" value="DUF4880"/>
    <property type="match status" value="1"/>
</dbReference>
<reference evidence="3 4" key="1">
    <citation type="submission" date="2023-07" db="EMBL/GenBank/DDBJ databases">
        <title>Pathogens genome sequencing project 196.</title>
        <authorList>
            <person name="Cao X."/>
        </authorList>
    </citation>
    <scope>NUCLEOTIDE SEQUENCE [LARGE SCALE GENOMIC DNA]</scope>
    <source>
        <strain evidence="3 4">SM41</strain>
    </source>
</reference>